<evidence type="ECO:0000256" key="2">
    <source>
        <dbReference type="SAM" id="SignalP"/>
    </source>
</evidence>
<accession>A0ABN2E963</accession>
<feature type="chain" id="PRO_5046254553" evidence="2">
    <location>
        <begin position="21"/>
        <end position="555"/>
    </location>
</feature>
<dbReference type="SUPFAM" id="SSF53850">
    <property type="entry name" value="Periplasmic binding protein-like II"/>
    <property type="match status" value="1"/>
</dbReference>
<keyword evidence="4" id="KW-1185">Reference proteome</keyword>
<keyword evidence="1 2" id="KW-0732">Signal</keyword>
<protein>
    <submittedName>
        <fullName evidence="3">Extracellular solute-binding protein</fullName>
    </submittedName>
</protein>
<evidence type="ECO:0000313" key="4">
    <source>
        <dbReference type="Proteomes" id="UP001500393"/>
    </source>
</evidence>
<feature type="signal peptide" evidence="2">
    <location>
        <begin position="1"/>
        <end position="20"/>
    </location>
</feature>
<proteinExistence type="predicted"/>
<name>A0ABN2E963_9ACTN</name>
<dbReference type="EMBL" id="BAAAOS010000048">
    <property type="protein sequence ID" value="GAA1598701.1"/>
    <property type="molecule type" value="Genomic_DNA"/>
</dbReference>
<sequence length="555" mass="61058">MRSTKSRVAALVAATALAVAGCSSDKSDEGAANEVSADGKVVIDTFGPQGPDDNWDTNPVSKIMSDKFKIQFRWQTTTYDAGPAKEKRQIALASGDYPDLFMLIPWVDGITQAEVQKLGTQGVAMPLGDLIKDNAPNIQKALDSNKTLKEMSTAPDGHIYALPQWSDCFHCTYPDKLWINSAWLKKLGLQMPKTTEELRTVLRAFKTQDPNGNGKADEIPMTTDVQDSSLLGFLMNAFAYNPVGANNGVRSLLALEGDKVVTPVNKDAWRDGLKYINSLYAEGLIDRASFTQNAEALKAVGNNPKAVVVGSVPVLWPGIFVQLGSKDGRDKQYDAVPPITGPAGKSYTGYNYPSSTGYTFMLTNKASKEAQVAAVKMLDYIYSDEGRKISVMGPEGVGWSRPRPGDVALDDKTKVGYYRFTEAEKKKNISWDSMAQYNITLNYRNEQAVPTDIYSDAGLERRLFQATKQYEGHEDKAQWFPQTSVWVDPSLSGELATLQTNLNSYVTQNQLAFITGTKNIDTGWGAYVKGLDSTGMTRYLELEQQAYDKYKSGNK</sequence>
<dbReference type="InterPro" id="IPR050490">
    <property type="entry name" value="Bact_solute-bd_prot1"/>
</dbReference>
<dbReference type="Gene3D" id="3.40.190.10">
    <property type="entry name" value="Periplasmic binding protein-like II"/>
    <property type="match status" value="2"/>
</dbReference>
<gene>
    <name evidence="3" type="ORF">GCM10009789_60850</name>
</gene>
<evidence type="ECO:0000256" key="1">
    <source>
        <dbReference type="ARBA" id="ARBA00022729"/>
    </source>
</evidence>
<comment type="caution">
    <text evidence="3">The sequence shown here is derived from an EMBL/GenBank/DDBJ whole genome shotgun (WGS) entry which is preliminary data.</text>
</comment>
<organism evidence="3 4">
    <name type="scientific">Kribbella sancticallisti</name>
    <dbReference type="NCBI Taxonomy" id="460087"/>
    <lineage>
        <taxon>Bacteria</taxon>
        <taxon>Bacillati</taxon>
        <taxon>Actinomycetota</taxon>
        <taxon>Actinomycetes</taxon>
        <taxon>Propionibacteriales</taxon>
        <taxon>Kribbellaceae</taxon>
        <taxon>Kribbella</taxon>
    </lineage>
</organism>
<dbReference type="PANTHER" id="PTHR43649">
    <property type="entry name" value="ARABINOSE-BINDING PROTEIN-RELATED"/>
    <property type="match status" value="1"/>
</dbReference>
<evidence type="ECO:0000313" key="3">
    <source>
        <dbReference type="EMBL" id="GAA1598701.1"/>
    </source>
</evidence>
<dbReference type="PROSITE" id="PS51257">
    <property type="entry name" value="PROKAR_LIPOPROTEIN"/>
    <property type="match status" value="1"/>
</dbReference>
<reference evidence="3 4" key="1">
    <citation type="journal article" date="2019" name="Int. J. Syst. Evol. Microbiol.">
        <title>The Global Catalogue of Microorganisms (GCM) 10K type strain sequencing project: providing services to taxonomists for standard genome sequencing and annotation.</title>
        <authorList>
            <consortium name="The Broad Institute Genomics Platform"/>
            <consortium name="The Broad Institute Genome Sequencing Center for Infectious Disease"/>
            <person name="Wu L."/>
            <person name="Ma J."/>
        </authorList>
    </citation>
    <scope>NUCLEOTIDE SEQUENCE [LARGE SCALE GENOMIC DNA]</scope>
    <source>
        <strain evidence="3 4">JCM 14969</strain>
    </source>
</reference>
<dbReference type="Proteomes" id="UP001500393">
    <property type="component" value="Unassembled WGS sequence"/>
</dbReference>
<dbReference type="PANTHER" id="PTHR43649:SF33">
    <property type="entry name" value="POLYGALACTURONAN_RHAMNOGALACTURONAN-BINDING PROTEIN YTCQ"/>
    <property type="match status" value="1"/>
</dbReference>
<dbReference type="RefSeq" id="WP_344219968.1">
    <property type="nucleotide sequence ID" value="NZ_BAAAOS010000048.1"/>
</dbReference>